<dbReference type="PANTHER" id="PTHR33650:SF2">
    <property type="entry name" value="CHLOROPLAST ENVELOPE MEMBRANE PROTEIN"/>
    <property type="match status" value="1"/>
</dbReference>
<evidence type="ECO:0000256" key="6">
    <source>
        <dbReference type="ARBA" id="ARBA00023065"/>
    </source>
</evidence>
<reference evidence="10" key="1">
    <citation type="submission" date="2019-12" db="EMBL/GenBank/DDBJ databases">
        <title>High-Quality draft genome sequences of three cyanobacteria isolated from the limestone walls of the Old Cathedral of Coimbra.</title>
        <authorList>
            <person name="Tiago I."/>
            <person name="Soares F."/>
            <person name="Portugal A."/>
        </authorList>
    </citation>
    <scope>NUCLEOTIDE SEQUENCE</scope>
    <source>
        <strain evidence="10">A</strain>
    </source>
</reference>
<evidence type="ECO:0000313" key="10">
    <source>
        <dbReference type="EMBL" id="NDJ16133.1"/>
    </source>
</evidence>
<evidence type="ECO:0000313" key="11">
    <source>
        <dbReference type="Proteomes" id="UP000646053"/>
    </source>
</evidence>
<dbReference type="InterPro" id="IPR004282">
    <property type="entry name" value="CemA"/>
</dbReference>
<comment type="function">
    <text evidence="8">Required for H(+) efflux immediately after light irradiation to form a rapid H(+) concentration gradient across the thylakoid membranes. Together with PxcL, contributes to transient H(+) uptake following dark to light transition.</text>
</comment>
<keyword evidence="2 8" id="KW-0813">Transport</keyword>
<name>A0A8J7Z0Z4_9CYAN</name>
<dbReference type="HAMAP" id="MF_01308">
    <property type="entry name" value="CemA_PxcA"/>
    <property type="match status" value="1"/>
</dbReference>
<dbReference type="NCBIfam" id="NF002703">
    <property type="entry name" value="PRK02507.1-1"/>
    <property type="match status" value="1"/>
</dbReference>
<keyword evidence="11" id="KW-1185">Reference proteome</keyword>
<keyword evidence="3 8" id="KW-0812">Transmembrane</keyword>
<dbReference type="EMBL" id="WVIE01000002">
    <property type="protein sequence ID" value="NDJ16133.1"/>
    <property type="molecule type" value="Genomic_DNA"/>
</dbReference>
<accession>A0A8J7Z0Z4</accession>
<evidence type="ECO:0000256" key="4">
    <source>
        <dbReference type="ARBA" id="ARBA00022781"/>
    </source>
</evidence>
<dbReference type="PANTHER" id="PTHR33650">
    <property type="entry name" value="CHLOROPLAST ENVELOPE MEMBRANE PROTEIN-RELATED"/>
    <property type="match status" value="1"/>
</dbReference>
<comment type="caution">
    <text evidence="10">The sequence shown here is derived from an EMBL/GenBank/DDBJ whole genome shotgun (WGS) entry which is preliminary data.</text>
</comment>
<dbReference type="GO" id="GO:0005886">
    <property type="term" value="C:plasma membrane"/>
    <property type="evidence" value="ECO:0007669"/>
    <property type="project" value="UniProtKB-SubCell"/>
</dbReference>
<keyword evidence="5 8" id="KW-1133">Transmembrane helix</keyword>
<evidence type="ECO:0000256" key="2">
    <source>
        <dbReference type="ARBA" id="ARBA00022448"/>
    </source>
</evidence>
<feature type="region of interest" description="Disordered" evidence="9">
    <location>
        <begin position="164"/>
        <end position="198"/>
    </location>
</feature>
<evidence type="ECO:0000256" key="1">
    <source>
        <dbReference type="ARBA" id="ARBA00004141"/>
    </source>
</evidence>
<protein>
    <recommendedName>
        <fullName evidence="8">Proton extrusion protein PxcA</fullName>
    </recommendedName>
</protein>
<keyword evidence="8" id="KW-0997">Cell inner membrane</keyword>
<evidence type="ECO:0000256" key="5">
    <source>
        <dbReference type="ARBA" id="ARBA00022989"/>
    </source>
</evidence>
<keyword evidence="4 8" id="KW-0375">Hydrogen ion transport</keyword>
<evidence type="ECO:0000256" key="7">
    <source>
        <dbReference type="ARBA" id="ARBA00023136"/>
    </source>
</evidence>
<comment type="subcellular location">
    <subcellularLocation>
        <location evidence="8">Cell inner membrane</location>
        <topology evidence="8">Multi-pass membrane protein</topology>
    </subcellularLocation>
    <subcellularLocation>
        <location evidence="1">Membrane</location>
        <topology evidence="1">Multi-pass membrane protein</topology>
    </subcellularLocation>
</comment>
<sequence>MMRTSIFAALKGSLRRAEQWYLQTPDRALDLAYDAALNIKAIEDEHFGGKKIARDAGTLSASAFAYFEADLRRHLRTIRMRLTEFRRSRSTLNVTNPNKVAAGRSVRTIETTAIGSDRFVPTVRDQPAIALEKLKFIDSILARYAEQNLTLEAVSTSMISQSYEEEKRLSKTGQTPPDKKNAPANPNTSATGSEDFESITDKTGLLPRSILTTLSRLKRDLDPNSETEVVQTYRVSKVRTLISVRFILTLILVPLLVQQGVRNLVLTNSLPPGQWISQQFSLETPERVFLNSEMTEEALHELQRFEERLRFENLIKETLDQREFSPAEVEERAIQRSEVVEAQLKEKAIEVAANFSVQSTDAIKNWVADIAAAIAFALVLTNSKREVEVVKSVIDEVAYGLSDSAKAFVIILFTDVFVGFHSPHGWEVLLDNVARHFGLPTSRDFSFLFIATFPVILDTIFKYWIFRYLNRVSPSAVATYREMNE</sequence>
<evidence type="ECO:0000256" key="3">
    <source>
        <dbReference type="ARBA" id="ARBA00022692"/>
    </source>
</evidence>
<dbReference type="AlphaFoldDB" id="A0A8J7Z0Z4"/>
<comment type="similarity">
    <text evidence="8">Belongs to the CemA family.</text>
</comment>
<dbReference type="Proteomes" id="UP000646053">
    <property type="component" value="Unassembled WGS sequence"/>
</dbReference>
<keyword evidence="6 8" id="KW-0406">Ion transport</keyword>
<organism evidence="10 11">
    <name type="scientific">Myxacorys almedinensis A</name>
    <dbReference type="NCBI Taxonomy" id="2690445"/>
    <lineage>
        <taxon>Bacteria</taxon>
        <taxon>Bacillati</taxon>
        <taxon>Cyanobacteriota</taxon>
        <taxon>Cyanophyceae</taxon>
        <taxon>Leptolyngbyales</taxon>
        <taxon>Leptolyngbyaceae</taxon>
        <taxon>Myxacorys</taxon>
        <taxon>Myxacorys almedinensis</taxon>
    </lineage>
</organism>
<comment type="caution">
    <text evidence="8">Lacks conserved residue(s) required for the propagation of feature annotation.</text>
</comment>
<evidence type="ECO:0000256" key="8">
    <source>
        <dbReference type="HAMAP-Rule" id="MF_01308"/>
    </source>
</evidence>
<evidence type="ECO:0000256" key="9">
    <source>
        <dbReference type="SAM" id="MobiDB-lite"/>
    </source>
</evidence>
<dbReference type="GO" id="GO:0015078">
    <property type="term" value="F:proton transmembrane transporter activity"/>
    <property type="evidence" value="ECO:0007669"/>
    <property type="project" value="UniProtKB-UniRule"/>
</dbReference>
<feature type="transmembrane region" description="Helical" evidence="8">
    <location>
        <begin position="445"/>
        <end position="465"/>
    </location>
</feature>
<keyword evidence="8" id="KW-1003">Cell membrane</keyword>
<gene>
    <name evidence="8 10" type="primary">pxcA</name>
    <name evidence="10" type="ORF">GS601_02330</name>
</gene>
<dbReference type="Pfam" id="PF03040">
    <property type="entry name" value="CemA"/>
    <property type="match status" value="1"/>
</dbReference>
<keyword evidence="7 8" id="KW-0472">Membrane</keyword>
<proteinExistence type="inferred from homology"/>